<evidence type="ECO:0000313" key="2">
    <source>
        <dbReference type="EMBL" id="PWB85770.1"/>
    </source>
</evidence>
<organism evidence="2 3">
    <name type="scientific">Methanobrevibacter woesei</name>
    <dbReference type="NCBI Taxonomy" id="190976"/>
    <lineage>
        <taxon>Archaea</taxon>
        <taxon>Methanobacteriati</taxon>
        <taxon>Methanobacteriota</taxon>
        <taxon>Methanomada group</taxon>
        <taxon>Methanobacteria</taxon>
        <taxon>Methanobacteriales</taxon>
        <taxon>Methanobacteriaceae</taxon>
        <taxon>Methanobrevibacter</taxon>
    </lineage>
</organism>
<feature type="transmembrane region" description="Helical" evidence="1">
    <location>
        <begin position="51"/>
        <end position="73"/>
    </location>
</feature>
<comment type="caution">
    <text evidence="2">The sequence shown here is derived from an EMBL/GenBank/DDBJ whole genome shotgun (WGS) entry which is preliminary data.</text>
</comment>
<keyword evidence="1" id="KW-0472">Membrane</keyword>
<dbReference type="AlphaFoldDB" id="A0A2U1S6Q5"/>
<dbReference type="EMBL" id="MZGU01000004">
    <property type="protein sequence ID" value="PWB85770.1"/>
    <property type="molecule type" value="Genomic_DNA"/>
</dbReference>
<accession>A0A2U1S6Q5</accession>
<gene>
    <name evidence="2" type="ORF">MBBWO_06160</name>
</gene>
<keyword evidence="3" id="KW-1185">Reference proteome</keyword>
<evidence type="ECO:0000313" key="3">
    <source>
        <dbReference type="Proteomes" id="UP000245577"/>
    </source>
</evidence>
<protein>
    <submittedName>
        <fullName evidence="2">Uncharacterized protein</fullName>
    </submittedName>
</protein>
<keyword evidence="1" id="KW-0812">Transmembrane</keyword>
<proteinExistence type="predicted"/>
<feature type="transmembrane region" description="Helical" evidence="1">
    <location>
        <begin position="117"/>
        <end position="139"/>
    </location>
</feature>
<reference evidence="2 3" key="1">
    <citation type="submission" date="2017-03" db="EMBL/GenBank/DDBJ databases">
        <title>Genome sequence of Methanobrevibacter wosei.</title>
        <authorList>
            <person name="Poehlein A."/>
            <person name="Seedorf H."/>
            <person name="Daniel R."/>
        </authorList>
    </citation>
    <scope>NUCLEOTIDE SEQUENCE [LARGE SCALE GENOMIC DNA]</scope>
    <source>
        <strain evidence="2 3">DSM 11979</strain>
    </source>
</reference>
<keyword evidence="1" id="KW-1133">Transmembrane helix</keyword>
<evidence type="ECO:0000256" key="1">
    <source>
        <dbReference type="SAM" id="Phobius"/>
    </source>
</evidence>
<feature type="transmembrane region" description="Helical" evidence="1">
    <location>
        <begin position="12"/>
        <end position="31"/>
    </location>
</feature>
<dbReference type="Proteomes" id="UP000245577">
    <property type="component" value="Unassembled WGS sequence"/>
</dbReference>
<name>A0A2U1S6Q5_9EURY</name>
<sequence>MNINSRQYKQFLNKTILFIIAYSPLLLIISIKTFAYKTQINLLLINQSISLPIISIFFLIFFLIIIFISYKLVEDTANTSSNKYITVNKIDEKTDTILSYLFPYIISIISLKTTEEFISVGIILLFIFIIYFHSEIIYINPIFMLLGYKVYNLHTDKDYIIILSKKNLHRYIGQKITVRQLSTRFYVLYGD</sequence>